<evidence type="ECO:0000313" key="1">
    <source>
        <dbReference type="EMBL" id="HFC98187.1"/>
    </source>
</evidence>
<protein>
    <submittedName>
        <fullName evidence="1">Uncharacterized protein</fullName>
    </submittedName>
</protein>
<dbReference type="Proteomes" id="UP000886043">
    <property type="component" value="Unassembled WGS sequence"/>
</dbReference>
<dbReference type="AlphaFoldDB" id="A0A7C3CGH1"/>
<organism evidence="1">
    <name type="scientific">Thermosulfurimonas dismutans</name>
    <dbReference type="NCBI Taxonomy" id="999894"/>
    <lineage>
        <taxon>Bacteria</taxon>
        <taxon>Pseudomonadati</taxon>
        <taxon>Thermodesulfobacteriota</taxon>
        <taxon>Thermodesulfobacteria</taxon>
        <taxon>Thermodesulfobacteriales</taxon>
        <taxon>Thermodesulfobacteriaceae</taxon>
        <taxon>Thermosulfurimonas</taxon>
    </lineage>
</organism>
<gene>
    <name evidence="1" type="ORF">ENJ40_07005</name>
</gene>
<sequence>METGLFSKVFRDPEQKRMNQAMVAVAETDEVRAAGVGPVFKEIKNAFKLLSRKEPSLKRKKGSKIKEISFGDRVFFGNNEVEGSPAERPEFIFPGLTERFPIQTKDFQIVPFYGMFPYFGLKVEGKDIAHGRIPLNISAIAEIPVHHQNLKRHSFLQALVDPGEKGLRQAGDKAQACFEECLLHCSRLPWFLPGVKDFYTTGGGAFFKAF</sequence>
<proteinExistence type="predicted"/>
<reference evidence="1" key="1">
    <citation type="journal article" date="2020" name="mSystems">
        <title>Genome- and Community-Level Interaction Insights into Carbon Utilization and Element Cycling Functions of Hydrothermarchaeota in Hydrothermal Sediment.</title>
        <authorList>
            <person name="Zhou Z."/>
            <person name="Liu Y."/>
            <person name="Xu W."/>
            <person name="Pan J."/>
            <person name="Luo Z.H."/>
            <person name="Li M."/>
        </authorList>
    </citation>
    <scope>NUCLEOTIDE SEQUENCE [LARGE SCALE GENOMIC DNA]</scope>
    <source>
        <strain evidence="1">HyVt-483</strain>
    </source>
</reference>
<dbReference type="EMBL" id="DRMH01000091">
    <property type="protein sequence ID" value="HFC98187.1"/>
    <property type="molecule type" value="Genomic_DNA"/>
</dbReference>
<name>A0A7C3CGH1_9BACT</name>
<accession>A0A7C3CGH1</accession>
<comment type="caution">
    <text evidence="1">The sequence shown here is derived from an EMBL/GenBank/DDBJ whole genome shotgun (WGS) entry which is preliminary data.</text>
</comment>